<protein>
    <recommendedName>
        <fullName evidence="4">Divalent-cation tolerance protein CutA</fullName>
    </recommendedName>
</protein>
<comment type="caution">
    <text evidence="2">The sequence shown here is derived from an EMBL/GenBank/DDBJ whole genome shotgun (WGS) entry which is preliminary data.</text>
</comment>
<sequence>MVFIYTTCPDVKSAKRIGESLLKKRLAACCNYWSIQSSYRWKDKIQHDREAALLIKTIKKHIDRAKRLIEERHPYKAPCIAVLSAKQFNAKYKKWLTSECR</sequence>
<dbReference type="PANTHER" id="PTHR23419:SF8">
    <property type="entry name" value="FI09726P"/>
    <property type="match status" value="1"/>
</dbReference>
<proteinExistence type="inferred from homology"/>
<dbReference type="InterPro" id="IPR004323">
    <property type="entry name" value="Ion_tolerance_CutA"/>
</dbReference>
<evidence type="ECO:0008006" key="4">
    <source>
        <dbReference type="Google" id="ProtNLM"/>
    </source>
</evidence>
<name>A0A1F7UXZ9_9BACT</name>
<dbReference type="Gene3D" id="3.30.70.120">
    <property type="match status" value="1"/>
</dbReference>
<reference evidence="2 3" key="1">
    <citation type="journal article" date="2016" name="Nat. Commun.">
        <title>Thousands of microbial genomes shed light on interconnected biogeochemical processes in an aquifer system.</title>
        <authorList>
            <person name="Anantharaman K."/>
            <person name="Brown C.T."/>
            <person name="Hug L.A."/>
            <person name="Sharon I."/>
            <person name="Castelle C.J."/>
            <person name="Probst A.J."/>
            <person name="Thomas B.C."/>
            <person name="Singh A."/>
            <person name="Wilkins M.J."/>
            <person name="Karaoz U."/>
            <person name="Brodie E.L."/>
            <person name="Williams K.H."/>
            <person name="Hubbard S.S."/>
            <person name="Banfield J.F."/>
        </authorList>
    </citation>
    <scope>NUCLEOTIDE SEQUENCE [LARGE SCALE GENOMIC DNA]</scope>
</reference>
<accession>A0A1F7UXZ9</accession>
<dbReference type="Proteomes" id="UP000176846">
    <property type="component" value="Unassembled WGS sequence"/>
</dbReference>
<evidence type="ECO:0000256" key="1">
    <source>
        <dbReference type="ARBA" id="ARBA00010169"/>
    </source>
</evidence>
<dbReference type="PANTHER" id="PTHR23419">
    <property type="entry name" value="DIVALENT CATION TOLERANCE CUTA-RELATED"/>
    <property type="match status" value="1"/>
</dbReference>
<dbReference type="GO" id="GO:0010038">
    <property type="term" value="P:response to metal ion"/>
    <property type="evidence" value="ECO:0007669"/>
    <property type="project" value="InterPro"/>
</dbReference>
<dbReference type="InterPro" id="IPR015867">
    <property type="entry name" value="N-reg_PII/ATP_PRibTrfase_C"/>
</dbReference>
<evidence type="ECO:0000313" key="3">
    <source>
        <dbReference type="Proteomes" id="UP000176846"/>
    </source>
</evidence>
<organism evidence="2 3">
    <name type="scientific">Candidatus Uhrbacteria bacterium RIFCSPLOWO2_01_FULL_47_25</name>
    <dbReference type="NCBI Taxonomy" id="1802402"/>
    <lineage>
        <taxon>Bacteria</taxon>
        <taxon>Candidatus Uhriibacteriota</taxon>
    </lineage>
</organism>
<evidence type="ECO:0000313" key="2">
    <source>
        <dbReference type="EMBL" id="OGL83106.1"/>
    </source>
</evidence>
<dbReference type="GO" id="GO:0005507">
    <property type="term" value="F:copper ion binding"/>
    <property type="evidence" value="ECO:0007669"/>
    <property type="project" value="TreeGrafter"/>
</dbReference>
<dbReference type="InterPro" id="IPR011322">
    <property type="entry name" value="N-reg_PII-like_a/b"/>
</dbReference>
<dbReference type="SUPFAM" id="SSF54913">
    <property type="entry name" value="GlnB-like"/>
    <property type="match status" value="1"/>
</dbReference>
<dbReference type="EMBL" id="MGEK01000003">
    <property type="protein sequence ID" value="OGL83106.1"/>
    <property type="molecule type" value="Genomic_DNA"/>
</dbReference>
<gene>
    <name evidence="2" type="ORF">A2936_05330</name>
</gene>
<dbReference type="Pfam" id="PF03091">
    <property type="entry name" value="CutA1"/>
    <property type="match status" value="1"/>
</dbReference>
<comment type="similarity">
    <text evidence="1">Belongs to the CutA family.</text>
</comment>
<dbReference type="AlphaFoldDB" id="A0A1F7UXZ9"/>